<proteinExistence type="inferred from homology"/>
<dbReference type="PROSITE" id="PS50985">
    <property type="entry name" value="GRAS"/>
    <property type="match status" value="2"/>
</dbReference>
<feature type="region of interest" description="SAW" evidence="5">
    <location>
        <begin position="304"/>
        <end position="379"/>
    </location>
</feature>
<dbReference type="InterPro" id="IPR005202">
    <property type="entry name" value="TF_GRAS"/>
</dbReference>
<evidence type="ECO:0000256" key="4">
    <source>
        <dbReference type="ARBA" id="ARBA00023242"/>
    </source>
</evidence>
<dbReference type="Proteomes" id="UP000501690">
    <property type="component" value="Linkage Group LG5"/>
</dbReference>
<dbReference type="EMBL" id="CP039349">
    <property type="protein sequence ID" value="QCD93733.1"/>
    <property type="molecule type" value="Genomic_DNA"/>
</dbReference>
<protein>
    <submittedName>
        <fullName evidence="6">Transcription factor GRAS</fullName>
    </submittedName>
</protein>
<dbReference type="Pfam" id="PF03514">
    <property type="entry name" value="GRAS"/>
    <property type="match status" value="2"/>
</dbReference>
<keyword evidence="3" id="KW-0804">Transcription</keyword>
<evidence type="ECO:0000313" key="7">
    <source>
        <dbReference type="Proteomes" id="UP000501690"/>
    </source>
</evidence>
<evidence type="ECO:0000256" key="5">
    <source>
        <dbReference type="PROSITE-ProRule" id="PRU01191"/>
    </source>
</evidence>
<comment type="similarity">
    <text evidence="5">Belongs to the GRAS family.</text>
</comment>
<dbReference type="AlphaFoldDB" id="A0A4D6LZ02"/>
<evidence type="ECO:0000256" key="2">
    <source>
        <dbReference type="ARBA" id="ARBA00023015"/>
    </source>
</evidence>
<evidence type="ECO:0000256" key="1">
    <source>
        <dbReference type="ARBA" id="ARBA00004123"/>
    </source>
</evidence>
<evidence type="ECO:0000256" key="3">
    <source>
        <dbReference type="ARBA" id="ARBA00023163"/>
    </source>
</evidence>
<reference evidence="6 7" key="1">
    <citation type="submission" date="2019-04" db="EMBL/GenBank/DDBJ databases">
        <title>An improved genome assembly and genetic linkage map for asparagus bean, Vigna unguiculata ssp. sesquipedialis.</title>
        <authorList>
            <person name="Xia Q."/>
            <person name="Zhang R."/>
            <person name="Dong Y."/>
        </authorList>
    </citation>
    <scope>NUCLEOTIDE SEQUENCE [LARGE SCALE GENOMIC DNA]</scope>
    <source>
        <tissue evidence="6">Leaf</tissue>
    </source>
</reference>
<keyword evidence="2" id="KW-0805">Transcription regulation</keyword>
<comment type="subcellular location">
    <subcellularLocation>
        <location evidence="1">Nucleus</location>
    </subcellularLocation>
</comment>
<feature type="region of interest" description="SAW" evidence="5">
    <location>
        <begin position="140"/>
        <end position="217"/>
    </location>
</feature>
<evidence type="ECO:0000313" key="6">
    <source>
        <dbReference type="EMBL" id="QCD93733.1"/>
    </source>
</evidence>
<name>A0A4D6LZ02_VIGUN</name>
<gene>
    <name evidence="6" type="ORF">DEO72_LG5g1809</name>
</gene>
<organism evidence="6 7">
    <name type="scientific">Vigna unguiculata</name>
    <name type="common">Cowpea</name>
    <dbReference type="NCBI Taxonomy" id="3917"/>
    <lineage>
        <taxon>Eukaryota</taxon>
        <taxon>Viridiplantae</taxon>
        <taxon>Streptophyta</taxon>
        <taxon>Embryophyta</taxon>
        <taxon>Tracheophyta</taxon>
        <taxon>Spermatophyta</taxon>
        <taxon>Magnoliopsida</taxon>
        <taxon>eudicotyledons</taxon>
        <taxon>Gunneridae</taxon>
        <taxon>Pentapetalae</taxon>
        <taxon>rosids</taxon>
        <taxon>fabids</taxon>
        <taxon>Fabales</taxon>
        <taxon>Fabaceae</taxon>
        <taxon>Papilionoideae</taxon>
        <taxon>50 kb inversion clade</taxon>
        <taxon>NPAAA clade</taxon>
        <taxon>indigoferoid/millettioid clade</taxon>
        <taxon>Phaseoleae</taxon>
        <taxon>Vigna</taxon>
    </lineage>
</organism>
<accession>A0A4D6LZ02</accession>
<keyword evidence="7" id="KW-1185">Reference proteome</keyword>
<comment type="caution">
    <text evidence="5">Lacks conserved residue(s) required for the propagation of feature annotation.</text>
</comment>
<keyword evidence="4" id="KW-0539">Nucleus</keyword>
<dbReference type="GO" id="GO:0005634">
    <property type="term" value="C:nucleus"/>
    <property type="evidence" value="ECO:0007669"/>
    <property type="project" value="UniProtKB-SubCell"/>
</dbReference>
<sequence>MKNVNFQAVTFSEDSITEVKGMLDEHAAGWGLKREDEHIVLTWKGHIVVFASAWLHQTPHKTLCATLLLESLLCAIHILASHPPTSPLATTKHVGHHVIADYTRFSSTVTSTTSLKTTQCTENAEPPSDCDWRTIPTATTTAKTGRGSEGERVESKNRWEQRMKNVNFQAVTFSEDSITEVKGMLDEHAAGWGLKREDEHIVLTWKGHIVVFASAWLHQTPHKTLCATLLLESLLCAIHILASHPPTSPLATTKHVGHHVIADYTRFSSTVTSTTSLKTTQCTENAEPPSDCDWRTIPTATTTAKTGRGSEGERVESKNRWEQRMKNVNFQAVTFSEDSITEVKGMLDEHAAGWGLKREDEHIVLTWKGHIVVFASAWLRA</sequence>